<proteinExistence type="predicted"/>
<dbReference type="PROSITE" id="PS50004">
    <property type="entry name" value="C2"/>
    <property type="match status" value="1"/>
</dbReference>
<dbReference type="Proteomes" id="UP001190926">
    <property type="component" value="Unassembled WGS sequence"/>
</dbReference>
<name>A0AAD4NXW2_PERFH</name>
<evidence type="ECO:0000256" key="1">
    <source>
        <dbReference type="SAM" id="MobiDB-lite"/>
    </source>
</evidence>
<keyword evidence="4" id="KW-1185">Reference proteome</keyword>
<evidence type="ECO:0000259" key="2">
    <source>
        <dbReference type="PROSITE" id="PS50004"/>
    </source>
</evidence>
<dbReference type="InterPro" id="IPR035892">
    <property type="entry name" value="C2_domain_sf"/>
</dbReference>
<dbReference type="PANTHER" id="PTHR32246:SF69">
    <property type="entry name" value="CALCIUM-DEPENDENT LIPID-BINDING (CALB DOMAIN) FAMILY PROTEIN"/>
    <property type="match status" value="1"/>
</dbReference>
<dbReference type="EMBL" id="SDAM02029557">
    <property type="protein sequence ID" value="KAH6756470.1"/>
    <property type="molecule type" value="Genomic_DNA"/>
</dbReference>
<dbReference type="InterPro" id="IPR044750">
    <property type="entry name" value="C2_SRC2/BAP"/>
</dbReference>
<protein>
    <recommendedName>
        <fullName evidence="2">C2 domain-containing protein</fullName>
    </recommendedName>
</protein>
<feature type="compositionally biased region" description="Low complexity" evidence="1">
    <location>
        <begin position="187"/>
        <end position="208"/>
    </location>
</feature>
<organism evidence="3 4">
    <name type="scientific">Perilla frutescens var. hirtella</name>
    <name type="common">Perilla citriodora</name>
    <name type="synonym">Perilla setoyensis</name>
    <dbReference type="NCBI Taxonomy" id="608512"/>
    <lineage>
        <taxon>Eukaryota</taxon>
        <taxon>Viridiplantae</taxon>
        <taxon>Streptophyta</taxon>
        <taxon>Embryophyta</taxon>
        <taxon>Tracheophyta</taxon>
        <taxon>Spermatophyta</taxon>
        <taxon>Magnoliopsida</taxon>
        <taxon>eudicotyledons</taxon>
        <taxon>Gunneridae</taxon>
        <taxon>Pentapetalae</taxon>
        <taxon>asterids</taxon>
        <taxon>lamiids</taxon>
        <taxon>Lamiales</taxon>
        <taxon>Lamiaceae</taxon>
        <taxon>Nepetoideae</taxon>
        <taxon>Elsholtzieae</taxon>
        <taxon>Perilla</taxon>
    </lineage>
</organism>
<feature type="region of interest" description="Disordered" evidence="1">
    <location>
        <begin position="171"/>
        <end position="208"/>
    </location>
</feature>
<gene>
    <name evidence="3" type="ORF">C2S53_002471</name>
</gene>
<accession>A0AAD4NXW2</accession>
<evidence type="ECO:0000313" key="4">
    <source>
        <dbReference type="Proteomes" id="UP001190926"/>
    </source>
</evidence>
<sequence length="344" mass="37953">MENQILEINLISAQGLKTPSSNLRKMQTYALTWVNPAAKLRTRVDSLGGENPTWNDKFLFRVSDDFISGDTSAVSVEIFAVGYIRDFLIGTVRFLLSTCLTTPTTPRAASAIQRSIGIPAFTAVQIRRPSGRFQGVLNIASAVYYSSDYPILDKVSAVSFRELMEKKERDSRRLRRLSRGGSRRSQHSSGGESCDFSDADSTTSSSSSASTALKEWNCVREMAGKMKGAKSNGGGLLCGLMVARKIPSYPSDQNLDTWGDSFEGMPSMAKKIPSYPSDQSLDTWENSFEGRPSMARKIPSYPSDQSLDTWDDSFEGRPSMAKKIPSYPSDQNLDTWEDSFEGSP</sequence>
<dbReference type="Pfam" id="PF00168">
    <property type="entry name" value="C2"/>
    <property type="match status" value="1"/>
</dbReference>
<dbReference type="Gene3D" id="2.60.40.150">
    <property type="entry name" value="C2 domain"/>
    <property type="match status" value="1"/>
</dbReference>
<comment type="caution">
    <text evidence="3">The sequence shown here is derived from an EMBL/GenBank/DDBJ whole genome shotgun (WGS) entry which is preliminary data.</text>
</comment>
<dbReference type="SUPFAM" id="SSF49562">
    <property type="entry name" value="C2 domain (Calcium/lipid-binding domain, CaLB)"/>
    <property type="match status" value="1"/>
</dbReference>
<reference evidence="3 4" key="1">
    <citation type="journal article" date="2021" name="Nat. Commun.">
        <title>Incipient diploidization of the medicinal plant Perilla within 10,000 years.</title>
        <authorList>
            <person name="Zhang Y."/>
            <person name="Shen Q."/>
            <person name="Leng L."/>
            <person name="Zhang D."/>
            <person name="Chen S."/>
            <person name="Shi Y."/>
            <person name="Ning Z."/>
            <person name="Chen S."/>
        </authorList>
    </citation>
    <scope>NUCLEOTIDE SEQUENCE [LARGE SCALE GENOMIC DNA]</scope>
    <source>
        <strain evidence="4">cv. PC099</strain>
    </source>
</reference>
<dbReference type="PANTHER" id="PTHR32246">
    <property type="entry name" value="INGRESSION PROTEIN FIC1"/>
    <property type="match status" value="1"/>
</dbReference>
<dbReference type="GO" id="GO:0006952">
    <property type="term" value="P:defense response"/>
    <property type="evidence" value="ECO:0007669"/>
    <property type="project" value="InterPro"/>
</dbReference>
<feature type="region of interest" description="Disordered" evidence="1">
    <location>
        <begin position="295"/>
        <end position="344"/>
    </location>
</feature>
<feature type="compositionally biased region" description="Acidic residues" evidence="1">
    <location>
        <begin position="335"/>
        <end position="344"/>
    </location>
</feature>
<dbReference type="AlphaFoldDB" id="A0AAD4NXW2"/>
<dbReference type="SMART" id="SM00239">
    <property type="entry name" value="C2"/>
    <property type="match status" value="1"/>
</dbReference>
<dbReference type="InterPro" id="IPR000008">
    <property type="entry name" value="C2_dom"/>
</dbReference>
<evidence type="ECO:0000313" key="3">
    <source>
        <dbReference type="EMBL" id="KAH6756470.1"/>
    </source>
</evidence>
<feature type="domain" description="C2" evidence="2">
    <location>
        <begin position="1"/>
        <end position="109"/>
    </location>
</feature>
<dbReference type="CDD" id="cd04051">
    <property type="entry name" value="C2_SRC2_like"/>
    <property type="match status" value="1"/>
</dbReference>
<feature type="compositionally biased region" description="Basic residues" evidence="1">
    <location>
        <begin position="172"/>
        <end position="186"/>
    </location>
</feature>